<sequence>MTKITAHIGTQLYRTEIKSPNHILIADEPESNGGSDLGFDSKELLASSLAACSCITLRMYANRKEWNLTDVKVEVTVDRDPSENKTKIERIIQLFGDLDADQRARLLAIANKCPIHLILSNSIEINTELHQE</sequence>
<dbReference type="PANTHER" id="PTHR39624">
    <property type="entry name" value="PROTEIN INVOLVED IN RIMO-MEDIATED BETA-METHYLTHIOLATION OF RIBOSOMAL PROTEIN S12 YCAO"/>
    <property type="match status" value="1"/>
</dbReference>
<dbReference type="Proteomes" id="UP000237771">
    <property type="component" value="Unassembled WGS sequence"/>
</dbReference>
<dbReference type="InterPro" id="IPR036102">
    <property type="entry name" value="OsmC/Ohrsf"/>
</dbReference>
<dbReference type="OrthoDB" id="9791538at2"/>
<dbReference type="Gene3D" id="3.30.300.20">
    <property type="match status" value="1"/>
</dbReference>
<evidence type="ECO:0000313" key="3">
    <source>
        <dbReference type="Proteomes" id="UP000184384"/>
    </source>
</evidence>
<dbReference type="RefSeq" id="WP_072937983.1">
    <property type="nucleotide sequence ID" value="NZ_FQWO01000001.1"/>
</dbReference>
<reference evidence="1 4" key="3">
    <citation type="submission" date="2018-03" db="EMBL/GenBank/DDBJ databases">
        <title>Genomic Encyclopedia of Archaeal and Bacterial Type Strains, Phase II (KMG-II): from individual species to whole genera.</title>
        <authorList>
            <person name="Goeker M."/>
        </authorList>
    </citation>
    <scope>NUCLEOTIDE SEQUENCE [LARGE SCALE GENOMIC DNA]</scope>
    <source>
        <strain evidence="1 4">DSM 17797</strain>
    </source>
</reference>
<evidence type="ECO:0000313" key="1">
    <source>
        <dbReference type="EMBL" id="PRZ27765.1"/>
    </source>
</evidence>
<keyword evidence="4" id="KW-1185">Reference proteome</keyword>
<name>A0A1M5I331_9FLAO</name>
<dbReference type="STRING" id="280093.SAMN05443373_10145"/>
<dbReference type="AlphaFoldDB" id="A0A1M5I331"/>
<dbReference type="InterPro" id="IPR003718">
    <property type="entry name" value="OsmC/Ohr_fam"/>
</dbReference>
<proteinExistence type="predicted"/>
<dbReference type="PANTHER" id="PTHR39624:SF2">
    <property type="entry name" value="OSMC-LIKE PROTEIN"/>
    <property type="match status" value="1"/>
</dbReference>
<evidence type="ECO:0000313" key="4">
    <source>
        <dbReference type="Proteomes" id="UP000237771"/>
    </source>
</evidence>
<gene>
    <name evidence="1" type="ORF">BC624_10145</name>
    <name evidence="2" type="ORF">SAMN05443373_10145</name>
</gene>
<dbReference type="Pfam" id="PF02566">
    <property type="entry name" value="OsmC"/>
    <property type="match status" value="1"/>
</dbReference>
<protein>
    <submittedName>
        <fullName evidence="1 2">Redox protein</fullName>
    </submittedName>
</protein>
<reference evidence="3" key="2">
    <citation type="submission" date="2016-11" db="EMBL/GenBank/DDBJ databases">
        <authorList>
            <person name="Varghese N."/>
            <person name="Submissions S."/>
        </authorList>
    </citation>
    <scope>NUCLEOTIDE SEQUENCE [LARGE SCALE GENOMIC DNA]</scope>
    <source>
        <strain evidence="3">DSM 19729</strain>
    </source>
</reference>
<dbReference type="SUPFAM" id="SSF82784">
    <property type="entry name" value="OsmC-like"/>
    <property type="match status" value="1"/>
</dbReference>
<dbReference type="InterPro" id="IPR015946">
    <property type="entry name" value="KH_dom-like_a/b"/>
</dbReference>
<dbReference type="EMBL" id="PVUB01000001">
    <property type="protein sequence ID" value="PRZ27765.1"/>
    <property type="molecule type" value="Genomic_DNA"/>
</dbReference>
<dbReference type="EMBL" id="FQWO01000001">
    <property type="protein sequence ID" value="SHG22671.1"/>
    <property type="molecule type" value="Genomic_DNA"/>
</dbReference>
<reference evidence="2" key="1">
    <citation type="submission" date="2016-11" db="EMBL/GenBank/DDBJ databases">
        <authorList>
            <person name="Jaros S."/>
            <person name="Januszkiewicz K."/>
            <person name="Wedrychowicz H."/>
        </authorList>
    </citation>
    <scope>NUCLEOTIDE SEQUENCE [LARGE SCALE GENOMIC DNA]</scope>
    <source>
        <strain evidence="2">DSM 19729</strain>
    </source>
</reference>
<accession>A0A1M5I331</accession>
<organism evidence="2 3">
    <name type="scientific">Flavobacterium granuli</name>
    <dbReference type="NCBI Taxonomy" id="280093"/>
    <lineage>
        <taxon>Bacteria</taxon>
        <taxon>Pseudomonadati</taxon>
        <taxon>Bacteroidota</taxon>
        <taxon>Flavobacteriia</taxon>
        <taxon>Flavobacteriales</taxon>
        <taxon>Flavobacteriaceae</taxon>
        <taxon>Flavobacterium</taxon>
    </lineage>
</organism>
<evidence type="ECO:0000313" key="2">
    <source>
        <dbReference type="EMBL" id="SHG22671.1"/>
    </source>
</evidence>
<dbReference type="Proteomes" id="UP000184384">
    <property type="component" value="Unassembled WGS sequence"/>
</dbReference>